<dbReference type="EMBL" id="QGLF01000001">
    <property type="protein sequence ID" value="PWR23901.1"/>
    <property type="molecule type" value="Genomic_DNA"/>
</dbReference>
<comment type="caution">
    <text evidence="12">The sequence shown here is derived from an EMBL/GenBank/DDBJ whole genome shotgun (WGS) entry which is preliminary data.</text>
</comment>
<dbReference type="Proteomes" id="UP000246077">
    <property type="component" value="Unassembled WGS sequence"/>
</dbReference>
<evidence type="ECO:0000256" key="4">
    <source>
        <dbReference type="ARBA" id="ARBA00022692"/>
    </source>
</evidence>
<evidence type="ECO:0000256" key="1">
    <source>
        <dbReference type="ARBA" id="ARBA00004651"/>
    </source>
</evidence>
<dbReference type="InterPro" id="IPR039421">
    <property type="entry name" value="Type_1_exporter"/>
</dbReference>
<dbReference type="Pfam" id="PF00664">
    <property type="entry name" value="ABC_membrane"/>
    <property type="match status" value="1"/>
</dbReference>
<dbReference type="PROSITE" id="PS50893">
    <property type="entry name" value="ABC_TRANSPORTER_2"/>
    <property type="match status" value="1"/>
</dbReference>
<dbReference type="GO" id="GO:0005524">
    <property type="term" value="F:ATP binding"/>
    <property type="evidence" value="ECO:0007669"/>
    <property type="project" value="UniProtKB-KW"/>
</dbReference>
<dbReference type="InterPro" id="IPR017750">
    <property type="entry name" value="ATPase_T1SS"/>
</dbReference>
<dbReference type="PANTHER" id="PTHR43394:SF1">
    <property type="entry name" value="ATP-BINDING CASSETTE SUB-FAMILY B MEMBER 10, MITOCHONDRIAL"/>
    <property type="match status" value="1"/>
</dbReference>
<dbReference type="SUPFAM" id="SSF52540">
    <property type="entry name" value="P-loop containing nucleoside triphosphate hydrolases"/>
    <property type="match status" value="1"/>
</dbReference>
<evidence type="ECO:0000256" key="5">
    <source>
        <dbReference type="ARBA" id="ARBA00022741"/>
    </source>
</evidence>
<dbReference type="GO" id="GO:0016887">
    <property type="term" value="F:ATP hydrolysis activity"/>
    <property type="evidence" value="ECO:0007669"/>
    <property type="project" value="InterPro"/>
</dbReference>
<dbReference type="OrthoDB" id="5288404at2"/>
<keyword evidence="2" id="KW-0813">Transport</keyword>
<accession>A0A317EB24</accession>
<dbReference type="FunFam" id="3.40.50.300:FF:000299">
    <property type="entry name" value="ABC transporter ATP-binding protein/permease"/>
    <property type="match status" value="1"/>
</dbReference>
<dbReference type="GO" id="GO:0015421">
    <property type="term" value="F:ABC-type oligopeptide transporter activity"/>
    <property type="evidence" value="ECO:0007669"/>
    <property type="project" value="TreeGrafter"/>
</dbReference>
<dbReference type="Gene3D" id="3.40.50.300">
    <property type="entry name" value="P-loop containing nucleotide triphosphate hydrolases"/>
    <property type="match status" value="1"/>
</dbReference>
<dbReference type="SUPFAM" id="SSF90123">
    <property type="entry name" value="ABC transporter transmembrane region"/>
    <property type="match status" value="1"/>
</dbReference>
<dbReference type="Pfam" id="PF00005">
    <property type="entry name" value="ABC_tran"/>
    <property type="match status" value="1"/>
</dbReference>
<keyword evidence="4 9" id="KW-0812">Transmembrane</keyword>
<feature type="transmembrane region" description="Helical" evidence="9">
    <location>
        <begin position="249"/>
        <end position="271"/>
    </location>
</feature>
<keyword evidence="7 9" id="KW-1133">Transmembrane helix</keyword>
<dbReference type="InterPro" id="IPR003593">
    <property type="entry name" value="AAA+_ATPase"/>
</dbReference>
<dbReference type="PANTHER" id="PTHR43394">
    <property type="entry name" value="ATP-DEPENDENT PERMEASE MDL1, MITOCHONDRIAL"/>
    <property type="match status" value="1"/>
</dbReference>
<dbReference type="InterPro" id="IPR027417">
    <property type="entry name" value="P-loop_NTPase"/>
</dbReference>
<proteinExistence type="predicted"/>
<gene>
    <name evidence="12" type="ORF">DKG75_04950</name>
</gene>
<keyword evidence="6" id="KW-0067">ATP-binding</keyword>
<keyword evidence="13" id="KW-1185">Reference proteome</keyword>
<evidence type="ECO:0000259" key="11">
    <source>
        <dbReference type="PROSITE" id="PS50929"/>
    </source>
</evidence>
<dbReference type="InterPro" id="IPR036640">
    <property type="entry name" value="ABC1_TM_sf"/>
</dbReference>
<evidence type="ECO:0000259" key="10">
    <source>
        <dbReference type="PROSITE" id="PS50893"/>
    </source>
</evidence>
<evidence type="ECO:0000256" key="7">
    <source>
        <dbReference type="ARBA" id="ARBA00022989"/>
    </source>
</evidence>
<evidence type="ECO:0000313" key="13">
    <source>
        <dbReference type="Proteomes" id="UP000246077"/>
    </source>
</evidence>
<dbReference type="RefSeq" id="WP_109919932.1">
    <property type="nucleotide sequence ID" value="NZ_QGLF01000001.1"/>
</dbReference>
<feature type="domain" description="ABC transmembrane type-1" evidence="11">
    <location>
        <begin position="31"/>
        <end position="309"/>
    </location>
</feature>
<feature type="transmembrane region" description="Helical" evidence="9">
    <location>
        <begin position="165"/>
        <end position="183"/>
    </location>
</feature>
<dbReference type="InterPro" id="IPR003439">
    <property type="entry name" value="ABC_transporter-like_ATP-bd"/>
</dbReference>
<keyword evidence="5" id="KW-0547">Nucleotide-binding</keyword>
<evidence type="ECO:0000256" key="6">
    <source>
        <dbReference type="ARBA" id="ARBA00022840"/>
    </source>
</evidence>
<feature type="transmembrane region" description="Helical" evidence="9">
    <location>
        <begin position="137"/>
        <end position="159"/>
    </location>
</feature>
<name>A0A317EB24_9PROT</name>
<evidence type="ECO:0000313" key="12">
    <source>
        <dbReference type="EMBL" id="PWR23901.1"/>
    </source>
</evidence>
<dbReference type="PROSITE" id="PS50929">
    <property type="entry name" value="ABC_TM1F"/>
    <property type="match status" value="1"/>
</dbReference>
<evidence type="ECO:0000256" key="3">
    <source>
        <dbReference type="ARBA" id="ARBA00022475"/>
    </source>
</evidence>
<dbReference type="SMART" id="SM00382">
    <property type="entry name" value="AAA"/>
    <property type="match status" value="1"/>
</dbReference>
<dbReference type="NCBIfam" id="TIGR03375">
    <property type="entry name" value="type_I_sec_LssB"/>
    <property type="match status" value="1"/>
</dbReference>
<dbReference type="GO" id="GO:0005886">
    <property type="term" value="C:plasma membrane"/>
    <property type="evidence" value="ECO:0007669"/>
    <property type="project" value="UniProtKB-SubCell"/>
</dbReference>
<dbReference type="AlphaFoldDB" id="A0A317EB24"/>
<comment type="subcellular location">
    <subcellularLocation>
        <location evidence="1">Cell membrane</location>
        <topology evidence="1">Multi-pass membrane protein</topology>
    </subcellularLocation>
</comment>
<reference evidence="13" key="1">
    <citation type="submission" date="2018-05" db="EMBL/GenBank/DDBJ databases">
        <title>Zavarzinia sp. HR-AS.</title>
        <authorList>
            <person name="Lee Y."/>
            <person name="Jeon C.O."/>
        </authorList>
    </citation>
    <scope>NUCLEOTIDE SEQUENCE [LARGE SCALE GENOMIC DNA]</scope>
    <source>
        <strain evidence="13">DSM 1231</strain>
    </source>
</reference>
<dbReference type="InterPro" id="IPR011527">
    <property type="entry name" value="ABC1_TM_dom"/>
</dbReference>
<feature type="transmembrane region" description="Helical" evidence="9">
    <location>
        <begin position="31"/>
        <end position="53"/>
    </location>
</feature>
<protein>
    <submittedName>
        <fullName evidence="12">Type I secretion system permease/ATPase</fullName>
    </submittedName>
</protein>
<dbReference type="CDD" id="cd18587">
    <property type="entry name" value="ABC_6TM_LapB_like"/>
    <property type="match status" value="1"/>
</dbReference>
<feature type="domain" description="ABC transporter" evidence="10">
    <location>
        <begin position="343"/>
        <end position="578"/>
    </location>
</feature>
<keyword evidence="3" id="KW-1003">Cell membrane</keyword>
<feature type="transmembrane region" description="Helical" evidence="9">
    <location>
        <begin position="65"/>
        <end position="85"/>
    </location>
</feature>
<evidence type="ECO:0000256" key="8">
    <source>
        <dbReference type="ARBA" id="ARBA00023136"/>
    </source>
</evidence>
<sequence>MTEQLEARDRPWREHWFWGAFWRSRGIYGQVVLAAAVTNVFALSTSLFSMTVYDRVIPNDAMESLAALAIGMGVIVFFDLAIKLIRAYFIDIASRRADLDIGEKVFEQVLRMPLAARRGASGAFASTMREFETLREFFTSATLVAIVDLPFILLFLLVIYMIGGWLVLVPALSVPLVLLAALASQPALSRLSRLGLKSARTRQAVLVETLAGIETVKAVGAGAEMAGRWRAGIAHGAEIGQQSRFWSQLAVNAAAFAQQAVQVGIVIHGVFLIKDGLLSMGALIACSILAGRALAPLAQLANVLARAHHAAASFKVLSEIMAAPVEMRAGQGALTKSRFNGAIEFRNVIFRYPGKPYRALDDVSFRIEPGERVALLGRVGSGKSTLARLILGLYTPEDGTVTIDGTEVRQWDPDHLRRSVGVVLQDVCLFSGTIRHNVTVGLDDVDDDRLLAAAEASGLHDMIGHLPQGYDLEIEERGEGLSGGQRQAIALTRALVRDPAIYVMDEPTSAMDVRTEAQFIERMKPLVEGRTLVLVTHRTAMLDLVDKVIVLDRGKVVAAGPRDRVLAALSPKGPRPAAEAVA</sequence>
<dbReference type="Gene3D" id="1.20.1560.10">
    <property type="entry name" value="ABC transporter type 1, transmembrane domain"/>
    <property type="match status" value="1"/>
</dbReference>
<evidence type="ECO:0000256" key="2">
    <source>
        <dbReference type="ARBA" id="ARBA00022448"/>
    </source>
</evidence>
<keyword evidence="8 9" id="KW-0472">Membrane</keyword>
<evidence type="ECO:0000256" key="9">
    <source>
        <dbReference type="SAM" id="Phobius"/>
    </source>
</evidence>
<organism evidence="12 13">
    <name type="scientific">Zavarzinia compransoris</name>
    <dbReference type="NCBI Taxonomy" id="1264899"/>
    <lineage>
        <taxon>Bacteria</taxon>
        <taxon>Pseudomonadati</taxon>
        <taxon>Pseudomonadota</taxon>
        <taxon>Alphaproteobacteria</taxon>
        <taxon>Rhodospirillales</taxon>
        <taxon>Zavarziniaceae</taxon>
        <taxon>Zavarzinia</taxon>
    </lineage>
</organism>